<reference evidence="11" key="2">
    <citation type="submission" date="2015-05" db="EMBL/GenBank/DDBJ databases">
        <title>Complete genome sequence of Corynebacterium mustelae DSM 45274, isolated from various tissues of a male ferret with lethal sepsis.</title>
        <authorList>
            <person name="Ruckert C."/>
            <person name="Albersmeier A."/>
            <person name="Winkler A."/>
            <person name="Tauch A."/>
        </authorList>
    </citation>
    <scope>NUCLEOTIDE SEQUENCE [LARGE SCALE GENOMIC DNA]</scope>
    <source>
        <strain evidence="11">DSM 45274</strain>
        <plasmid evidence="11">Plasmid pCmus45274</plasmid>
    </source>
</reference>
<keyword evidence="1" id="KW-0808">Transferase</keyword>
<dbReference type="Gene3D" id="1.10.3290.10">
    <property type="entry name" value="Fido-like domain"/>
    <property type="match status" value="1"/>
</dbReference>
<protein>
    <recommendedName>
        <fullName evidence="5">protein adenylyltransferase</fullName>
        <ecNumber evidence="5">2.7.7.108</ecNumber>
    </recommendedName>
</protein>
<dbReference type="InterPro" id="IPR003812">
    <property type="entry name" value="Fido"/>
</dbReference>
<keyword evidence="4" id="KW-0067">ATP-binding</keyword>
<dbReference type="PATRIC" id="fig|571915.4.peg.3327"/>
<keyword evidence="2" id="KW-0548">Nucleotidyltransferase</keyword>
<evidence type="ECO:0000256" key="5">
    <source>
        <dbReference type="ARBA" id="ARBA00034531"/>
    </source>
</evidence>
<evidence type="ECO:0000256" key="1">
    <source>
        <dbReference type="ARBA" id="ARBA00022679"/>
    </source>
</evidence>
<dbReference type="RefSeq" id="WP_047263733.1">
    <property type="nucleotide sequence ID" value="NZ_CP011543.1"/>
</dbReference>
<accession>A0A0G3H6A9</accession>
<reference evidence="10 11" key="1">
    <citation type="journal article" date="2015" name="Genome Announc.">
        <title>Complete Genome Sequence of the Type Strain Corynebacterium mustelae DSM 45274, Isolated from Various Tissues of a Male Ferret with Lethal Sepsis.</title>
        <authorList>
            <person name="Ruckert C."/>
            <person name="Eimer J."/>
            <person name="Winkler A."/>
            <person name="Tauch A."/>
        </authorList>
    </citation>
    <scope>NUCLEOTIDE SEQUENCE [LARGE SCALE GENOMIC DNA]</scope>
    <source>
        <strain evidence="10 11">DSM 45274</strain>
        <plasmid evidence="11">Plasmid pCmus45274</plasmid>
    </source>
</reference>
<dbReference type="GO" id="GO:0051302">
    <property type="term" value="P:regulation of cell division"/>
    <property type="evidence" value="ECO:0007669"/>
    <property type="project" value="TreeGrafter"/>
</dbReference>
<evidence type="ECO:0000259" key="9">
    <source>
        <dbReference type="PROSITE" id="PS51459"/>
    </source>
</evidence>
<name>A0A0G3H6A9_9CORY</name>
<dbReference type="SUPFAM" id="SSF140931">
    <property type="entry name" value="Fic-like"/>
    <property type="match status" value="1"/>
</dbReference>
<comment type="catalytic activity">
    <reaction evidence="7">
        <text>L-tyrosyl-[protein] + ATP = O-(5'-adenylyl)-L-tyrosyl-[protein] + diphosphate</text>
        <dbReference type="Rhea" id="RHEA:54288"/>
        <dbReference type="Rhea" id="RHEA-COMP:10136"/>
        <dbReference type="Rhea" id="RHEA-COMP:13846"/>
        <dbReference type="ChEBI" id="CHEBI:30616"/>
        <dbReference type="ChEBI" id="CHEBI:33019"/>
        <dbReference type="ChEBI" id="CHEBI:46858"/>
        <dbReference type="ChEBI" id="CHEBI:83624"/>
        <dbReference type="EC" id="2.7.7.108"/>
    </reaction>
</comment>
<sequence>MPDSAQQRWEGYFYPGTQTLRNKLGITDFTQLRNVEGEIAGQNKICLSPRYSGKTAVSLREEISYIHATLLGDVYDWAGQFRDVNMTKEIVDSSQKSVFLRHELIAESLDQIDAVVRNYSWESASFEEKTQHLAKIHAMLDYVHPFREGNGRSTRILMEHLSSFHGVQLEWERVPYQQIIKASVQVFLEIRHRSTHSMELLYQEIASPGSISLRTHEPHTIDTSLLENTGLTYAPLESFTEAPTSPGYSSSTPTDAYSIDITDDYVTE</sequence>
<keyword evidence="3" id="KW-0547">Nucleotide-binding</keyword>
<dbReference type="EC" id="2.7.7.108" evidence="5"/>
<dbReference type="AlphaFoldDB" id="A0A0G3H6A9"/>
<feature type="compositionally biased region" description="Low complexity" evidence="8">
    <location>
        <begin position="243"/>
        <end position="254"/>
    </location>
</feature>
<feature type="domain" description="Fido" evidence="9">
    <location>
        <begin position="58"/>
        <end position="203"/>
    </location>
</feature>
<keyword evidence="10" id="KW-0614">Plasmid</keyword>
<geneLocation type="plasmid" evidence="10 11">
    <name>pCmus45274</name>
</geneLocation>
<dbReference type="KEGG" id="cmv:CMUST_15495"/>
<proteinExistence type="predicted"/>
<evidence type="ECO:0000256" key="8">
    <source>
        <dbReference type="SAM" id="MobiDB-lite"/>
    </source>
</evidence>
<comment type="catalytic activity">
    <reaction evidence="6">
        <text>L-threonyl-[protein] + ATP = 3-O-(5'-adenylyl)-L-threonyl-[protein] + diphosphate</text>
        <dbReference type="Rhea" id="RHEA:54292"/>
        <dbReference type="Rhea" id="RHEA-COMP:11060"/>
        <dbReference type="Rhea" id="RHEA-COMP:13847"/>
        <dbReference type="ChEBI" id="CHEBI:30013"/>
        <dbReference type="ChEBI" id="CHEBI:30616"/>
        <dbReference type="ChEBI" id="CHEBI:33019"/>
        <dbReference type="ChEBI" id="CHEBI:138113"/>
        <dbReference type="EC" id="2.7.7.108"/>
    </reaction>
</comment>
<dbReference type="PANTHER" id="PTHR39560">
    <property type="entry name" value="PROTEIN ADENYLYLTRANSFERASE FIC-RELATED"/>
    <property type="match status" value="1"/>
</dbReference>
<dbReference type="InterPro" id="IPR036597">
    <property type="entry name" value="Fido-like_dom_sf"/>
</dbReference>
<evidence type="ECO:0000256" key="7">
    <source>
        <dbReference type="ARBA" id="ARBA00048696"/>
    </source>
</evidence>
<dbReference type="Proteomes" id="UP000035199">
    <property type="component" value="Plasmid pCmus45274"/>
</dbReference>
<organism evidence="10 11">
    <name type="scientific">Corynebacterium mustelae</name>
    <dbReference type="NCBI Taxonomy" id="571915"/>
    <lineage>
        <taxon>Bacteria</taxon>
        <taxon>Bacillati</taxon>
        <taxon>Actinomycetota</taxon>
        <taxon>Actinomycetes</taxon>
        <taxon>Mycobacteriales</taxon>
        <taxon>Corynebacteriaceae</taxon>
        <taxon>Corynebacterium</taxon>
    </lineage>
</organism>
<dbReference type="OrthoDB" id="9813719at2"/>
<feature type="region of interest" description="Disordered" evidence="8">
    <location>
        <begin position="239"/>
        <end position="261"/>
    </location>
</feature>
<evidence type="ECO:0000313" key="11">
    <source>
        <dbReference type="Proteomes" id="UP000035199"/>
    </source>
</evidence>
<dbReference type="EMBL" id="CP011543">
    <property type="protein sequence ID" value="AKK07388.1"/>
    <property type="molecule type" value="Genomic_DNA"/>
</dbReference>
<evidence type="ECO:0000256" key="2">
    <source>
        <dbReference type="ARBA" id="ARBA00022695"/>
    </source>
</evidence>
<dbReference type="PANTHER" id="PTHR39560:SF1">
    <property type="entry name" value="PROTEIN ADENYLYLTRANSFERASE FIC-RELATED"/>
    <property type="match status" value="1"/>
</dbReference>
<evidence type="ECO:0000256" key="3">
    <source>
        <dbReference type="ARBA" id="ARBA00022741"/>
    </source>
</evidence>
<evidence type="ECO:0000256" key="6">
    <source>
        <dbReference type="ARBA" id="ARBA00047939"/>
    </source>
</evidence>
<dbReference type="GO" id="GO:0070733">
    <property type="term" value="F:AMPylase activity"/>
    <property type="evidence" value="ECO:0007669"/>
    <property type="project" value="UniProtKB-EC"/>
</dbReference>
<evidence type="ECO:0000313" key="10">
    <source>
        <dbReference type="EMBL" id="AKK07388.1"/>
    </source>
</evidence>
<keyword evidence="11" id="KW-1185">Reference proteome</keyword>
<gene>
    <name evidence="10" type="ORF">CMUST_15495</name>
</gene>
<dbReference type="Pfam" id="PF02661">
    <property type="entry name" value="Fic"/>
    <property type="match status" value="1"/>
</dbReference>
<evidence type="ECO:0000256" key="4">
    <source>
        <dbReference type="ARBA" id="ARBA00022840"/>
    </source>
</evidence>
<dbReference type="GO" id="GO:0005524">
    <property type="term" value="F:ATP binding"/>
    <property type="evidence" value="ECO:0007669"/>
    <property type="project" value="UniProtKB-KW"/>
</dbReference>
<dbReference type="PROSITE" id="PS51459">
    <property type="entry name" value="FIDO"/>
    <property type="match status" value="1"/>
</dbReference>